<evidence type="ECO:0008006" key="7">
    <source>
        <dbReference type="Google" id="ProtNLM"/>
    </source>
</evidence>
<dbReference type="PROSITE" id="PS00061">
    <property type="entry name" value="ADH_SHORT"/>
    <property type="match status" value="1"/>
</dbReference>
<accession>A0A178CTQ0</accession>
<dbReference type="OrthoDB" id="419598at2759"/>
<gene>
    <name evidence="5" type="ORF">AYO20_07546</name>
</gene>
<evidence type="ECO:0000256" key="1">
    <source>
        <dbReference type="ARBA" id="ARBA00006484"/>
    </source>
</evidence>
<evidence type="ECO:0000313" key="5">
    <source>
        <dbReference type="EMBL" id="OAL33229.1"/>
    </source>
</evidence>
<dbReference type="SUPFAM" id="SSF51735">
    <property type="entry name" value="NAD(P)-binding Rossmann-fold domains"/>
    <property type="match status" value="2"/>
</dbReference>
<dbReference type="PANTHER" id="PTHR24321">
    <property type="entry name" value="DEHYDROGENASES, SHORT CHAIN"/>
    <property type="match status" value="1"/>
</dbReference>
<keyword evidence="2" id="KW-0521">NADP</keyword>
<keyword evidence="3" id="KW-0560">Oxidoreductase</keyword>
<dbReference type="GeneID" id="34590957"/>
<dbReference type="GO" id="GO:0016491">
    <property type="term" value="F:oxidoreductase activity"/>
    <property type="evidence" value="ECO:0007669"/>
    <property type="project" value="UniProtKB-KW"/>
</dbReference>
<dbReference type="AlphaFoldDB" id="A0A178CTQ0"/>
<dbReference type="CDD" id="cd05233">
    <property type="entry name" value="SDR_c"/>
    <property type="match status" value="1"/>
</dbReference>
<dbReference type="FunFam" id="3.40.50.720:FF:000084">
    <property type="entry name" value="Short-chain dehydrogenase reductase"/>
    <property type="match status" value="1"/>
</dbReference>
<name>A0A178CTQ0_9EURO</name>
<dbReference type="PRINTS" id="PR00080">
    <property type="entry name" value="SDRFAMILY"/>
</dbReference>
<evidence type="ECO:0000256" key="2">
    <source>
        <dbReference type="ARBA" id="ARBA00022857"/>
    </source>
</evidence>
<evidence type="ECO:0000256" key="4">
    <source>
        <dbReference type="SAM" id="MobiDB-lite"/>
    </source>
</evidence>
<feature type="compositionally biased region" description="Polar residues" evidence="4">
    <location>
        <begin position="209"/>
        <end position="220"/>
    </location>
</feature>
<organism evidence="5 6">
    <name type="scientific">Fonsecaea nubica</name>
    <dbReference type="NCBI Taxonomy" id="856822"/>
    <lineage>
        <taxon>Eukaryota</taxon>
        <taxon>Fungi</taxon>
        <taxon>Dikarya</taxon>
        <taxon>Ascomycota</taxon>
        <taxon>Pezizomycotina</taxon>
        <taxon>Eurotiomycetes</taxon>
        <taxon>Chaetothyriomycetidae</taxon>
        <taxon>Chaetothyriales</taxon>
        <taxon>Herpotrichiellaceae</taxon>
        <taxon>Fonsecaea</taxon>
    </lineage>
</organism>
<dbReference type="InterPro" id="IPR020904">
    <property type="entry name" value="Sc_DH/Rdtase_CS"/>
</dbReference>
<comment type="caution">
    <text evidence="5">The sequence shown here is derived from an EMBL/GenBank/DDBJ whole genome shotgun (WGS) entry which is preliminary data.</text>
</comment>
<dbReference type="RefSeq" id="XP_022498241.1">
    <property type="nucleotide sequence ID" value="XM_022645831.1"/>
</dbReference>
<dbReference type="InterPro" id="IPR002347">
    <property type="entry name" value="SDR_fam"/>
</dbReference>
<proteinExistence type="inferred from homology"/>
<dbReference type="InterPro" id="IPR036291">
    <property type="entry name" value="NAD(P)-bd_dom_sf"/>
</dbReference>
<dbReference type="PRINTS" id="PR00081">
    <property type="entry name" value="GDHRDH"/>
</dbReference>
<feature type="region of interest" description="Disordered" evidence="4">
    <location>
        <begin position="201"/>
        <end position="220"/>
    </location>
</feature>
<dbReference type="EMBL" id="LVCJ01000053">
    <property type="protein sequence ID" value="OAL33229.1"/>
    <property type="molecule type" value="Genomic_DNA"/>
</dbReference>
<comment type="similarity">
    <text evidence="1">Belongs to the short-chain dehydrogenases/reductases (SDR) family.</text>
</comment>
<reference evidence="5 6" key="1">
    <citation type="submission" date="2016-03" db="EMBL/GenBank/DDBJ databases">
        <title>The draft genome sequence of Fonsecaea nubica causative agent of cutaneous subcutaneous infection in human host.</title>
        <authorList>
            <person name="Costa F."/>
            <person name="Sybren D.H."/>
            <person name="Raittz R.T."/>
            <person name="Weiss V.A."/>
            <person name="Leao A.C."/>
            <person name="Gomes R."/>
            <person name="De Souza E.M."/>
            <person name="Pedrosa F.O."/>
            <person name="Steffens M.B."/>
            <person name="Bombassaro A."/>
            <person name="Tadra-Sfeir M.Z."/>
            <person name="Moreno L.F."/>
            <person name="Najafzadeh M.J."/>
            <person name="Felipe M.S."/>
            <person name="Teixeira M."/>
            <person name="Sun J."/>
            <person name="Xi L."/>
            <person name="Castro M.A."/>
            <person name="Vicente V.A."/>
        </authorList>
    </citation>
    <scope>NUCLEOTIDE SEQUENCE [LARGE SCALE GENOMIC DNA]</scope>
    <source>
        <strain evidence="5 6">CBS 269.64</strain>
    </source>
</reference>
<protein>
    <recommendedName>
        <fullName evidence="7">NmrA-like domain-containing protein</fullName>
    </recommendedName>
</protein>
<dbReference type="Pfam" id="PF13561">
    <property type="entry name" value="adh_short_C2"/>
    <property type="match status" value="1"/>
</dbReference>
<dbReference type="Gene3D" id="3.90.25.10">
    <property type="entry name" value="UDP-galactose 4-epimerase, domain 1"/>
    <property type="match status" value="1"/>
</dbReference>
<keyword evidence="6" id="KW-1185">Reference proteome</keyword>
<dbReference type="PANTHER" id="PTHR24321:SF8">
    <property type="entry name" value="ESTRADIOL 17-BETA-DEHYDROGENASE 8-RELATED"/>
    <property type="match status" value="1"/>
</dbReference>
<evidence type="ECO:0000313" key="6">
    <source>
        <dbReference type="Proteomes" id="UP000185904"/>
    </source>
</evidence>
<dbReference type="Proteomes" id="UP000185904">
    <property type="component" value="Unassembled WGS sequence"/>
</dbReference>
<evidence type="ECO:0000256" key="3">
    <source>
        <dbReference type="ARBA" id="ARBA00023002"/>
    </source>
</evidence>
<dbReference type="Gene3D" id="3.40.50.720">
    <property type="entry name" value="NAD(P)-binding Rossmann-like Domain"/>
    <property type="match status" value="2"/>
</dbReference>
<sequence>MARLEGKVICITGAASGIGFALARVAAQNGARLSICDIQREMLAKAVADLKSTGADVLGTVVDVASDTQVDSWIATTVEHFGKLDGAANFAGIERTHGAFTQIKDLSNQEWDLVLSVNLTGVMYCIRAQTKVMKRGGSIVNASSIGGLRGREGLAPYCVAKHAVIGLTRTAAKENGANGIRVNAVAPGPIETPMFQRLRDTPKDDQETKVMTPNSMPLQRNGQPEEVAALAAFLLSDDASFITGAVYPSETGASVLEGLAADDAFHVSIAVRPSSTDKPAVRALVARGFPVIEVDLDTKLDPSPLEPFNTVISCIGPAAQQSQLNLATAAKAAGVKRFVPCAFITICPPGGVMQLRDAKEEVYNHMFRLHLPYTIIDTGFWHQISFPPLPSGRLDDIHFMGENNLYGDGSAPNLLTDLRDIGRFVARIIKDPRTLNKKIFTWSDELSQNEIYAVAENLSGERIDKKPVSLEEMESIVAKAKQDLAADPTNIMAKMALWTQEYNLSKYFRRDNTRENALYLGYLDARDLYPDFRPISFVDYFKEILRGNGKKPYAELLSSHELVHLSVADLRPRLMVYIEYQRGKKVSLEPCYAD</sequence>